<evidence type="ECO:0000256" key="5">
    <source>
        <dbReference type="SAM" id="Phobius"/>
    </source>
</evidence>
<feature type="domain" description="Major facilitator superfamily (MFS) profile" evidence="6">
    <location>
        <begin position="98"/>
        <end position="216"/>
    </location>
</feature>
<dbReference type="Gene3D" id="1.20.120.540">
    <property type="entry name" value="Voltage-gated potassium channels"/>
    <property type="match status" value="1"/>
</dbReference>
<dbReference type="PANTHER" id="PTHR11662:SF399">
    <property type="entry name" value="FI19708P1-RELATED"/>
    <property type="match status" value="1"/>
</dbReference>
<reference evidence="7" key="1">
    <citation type="submission" date="2020-11" db="EMBL/GenBank/DDBJ databases">
        <authorList>
            <person name="Tran Van P."/>
        </authorList>
    </citation>
    <scope>NUCLEOTIDE SEQUENCE</scope>
</reference>
<proteinExistence type="predicted"/>
<name>A0A7R9FG21_9NEOP</name>
<comment type="subcellular location">
    <subcellularLocation>
        <location evidence="1">Membrane</location>
        <topology evidence="1">Multi-pass membrane protein</topology>
    </subcellularLocation>
</comment>
<evidence type="ECO:0000259" key="6">
    <source>
        <dbReference type="PROSITE" id="PS50850"/>
    </source>
</evidence>
<dbReference type="InterPro" id="IPR036259">
    <property type="entry name" value="MFS_trans_sf"/>
</dbReference>
<sequence>MPHVSPLYFTDHSIPARYVLCLMLFFGSMVTFLLRVNINMAIVAMVARGAAEDVTRPSSGACVHVPSTINLTSISNTTVQVCIRLGTTLQPSTRQYRSVANWGLPYNLQHYSTGLYQAGDYFTTFNIMGLPEEGGEFVWDEMQQSLILGSFFWGYLLFQIPGGRLAEVYGPKVVLGSAVFINGVLSVLLPFATRLHWYLLLVIRVMQGVAQVSVYL</sequence>
<organism evidence="7">
    <name type="scientific">Timema bartmani</name>
    <dbReference type="NCBI Taxonomy" id="61472"/>
    <lineage>
        <taxon>Eukaryota</taxon>
        <taxon>Metazoa</taxon>
        <taxon>Ecdysozoa</taxon>
        <taxon>Arthropoda</taxon>
        <taxon>Hexapoda</taxon>
        <taxon>Insecta</taxon>
        <taxon>Pterygota</taxon>
        <taxon>Neoptera</taxon>
        <taxon>Polyneoptera</taxon>
        <taxon>Phasmatodea</taxon>
        <taxon>Timematodea</taxon>
        <taxon>Timematoidea</taxon>
        <taxon>Timematidae</taxon>
        <taxon>Timema</taxon>
    </lineage>
</organism>
<dbReference type="AlphaFoldDB" id="A0A7R9FG21"/>
<evidence type="ECO:0000256" key="4">
    <source>
        <dbReference type="ARBA" id="ARBA00023136"/>
    </source>
</evidence>
<evidence type="ECO:0000256" key="3">
    <source>
        <dbReference type="ARBA" id="ARBA00022989"/>
    </source>
</evidence>
<evidence type="ECO:0000256" key="1">
    <source>
        <dbReference type="ARBA" id="ARBA00004141"/>
    </source>
</evidence>
<dbReference type="PANTHER" id="PTHR11662">
    <property type="entry name" value="SOLUTE CARRIER FAMILY 17"/>
    <property type="match status" value="1"/>
</dbReference>
<gene>
    <name evidence="7" type="ORF">TBIB3V08_LOCUS13986</name>
</gene>
<dbReference type="SUPFAM" id="SSF103473">
    <property type="entry name" value="MFS general substrate transporter"/>
    <property type="match status" value="1"/>
</dbReference>
<dbReference type="GO" id="GO:0006820">
    <property type="term" value="P:monoatomic anion transport"/>
    <property type="evidence" value="ECO:0007669"/>
    <property type="project" value="TreeGrafter"/>
</dbReference>
<dbReference type="InterPro" id="IPR011701">
    <property type="entry name" value="MFS"/>
</dbReference>
<dbReference type="GO" id="GO:0022857">
    <property type="term" value="F:transmembrane transporter activity"/>
    <property type="evidence" value="ECO:0007669"/>
    <property type="project" value="InterPro"/>
</dbReference>
<dbReference type="EMBL" id="OD608615">
    <property type="protein sequence ID" value="CAD7451718.1"/>
    <property type="molecule type" value="Genomic_DNA"/>
</dbReference>
<dbReference type="InterPro" id="IPR027378">
    <property type="entry name" value="Nucleotide_channel_N"/>
</dbReference>
<keyword evidence="3 5" id="KW-1133">Transmembrane helix</keyword>
<evidence type="ECO:0000256" key="2">
    <source>
        <dbReference type="ARBA" id="ARBA00022692"/>
    </source>
</evidence>
<feature type="transmembrane region" description="Helical" evidence="5">
    <location>
        <begin position="173"/>
        <end position="191"/>
    </location>
</feature>
<dbReference type="Pfam" id="PF07690">
    <property type="entry name" value="MFS_1"/>
    <property type="match status" value="1"/>
</dbReference>
<keyword evidence="4 5" id="KW-0472">Membrane</keyword>
<accession>A0A7R9FG21</accession>
<dbReference type="PROSITE" id="PS50850">
    <property type="entry name" value="MFS"/>
    <property type="match status" value="1"/>
</dbReference>
<dbReference type="GO" id="GO:0016020">
    <property type="term" value="C:membrane"/>
    <property type="evidence" value="ECO:0007669"/>
    <property type="project" value="UniProtKB-SubCell"/>
</dbReference>
<evidence type="ECO:0000313" key="7">
    <source>
        <dbReference type="EMBL" id="CAD7451718.1"/>
    </source>
</evidence>
<keyword evidence="2 5" id="KW-0812">Transmembrane</keyword>
<dbReference type="InterPro" id="IPR020846">
    <property type="entry name" value="MFS_dom"/>
</dbReference>
<dbReference type="InterPro" id="IPR050382">
    <property type="entry name" value="MFS_Na/Anion_cotransporter"/>
</dbReference>
<feature type="transmembrane region" description="Helical" evidence="5">
    <location>
        <begin position="16"/>
        <end position="38"/>
    </location>
</feature>
<protein>
    <recommendedName>
        <fullName evidence="6">Major facilitator superfamily (MFS) profile domain-containing protein</fullName>
    </recommendedName>
</protein>